<keyword evidence="2" id="KW-0812">Transmembrane</keyword>
<reference evidence="3 4" key="1">
    <citation type="submission" date="2014-03" db="EMBL/GenBank/DDBJ databases">
        <title>Draft genome of the hookworm Oesophagostomum dentatum.</title>
        <authorList>
            <person name="Mitreva M."/>
        </authorList>
    </citation>
    <scope>NUCLEOTIDE SEQUENCE [LARGE SCALE GENOMIC DNA]</scope>
    <source>
        <strain evidence="3 4">OD-Hann</strain>
    </source>
</reference>
<protein>
    <submittedName>
        <fullName evidence="3">Uncharacterized protein</fullName>
    </submittedName>
</protein>
<evidence type="ECO:0000313" key="4">
    <source>
        <dbReference type="Proteomes" id="UP000053660"/>
    </source>
</evidence>
<evidence type="ECO:0000256" key="2">
    <source>
        <dbReference type="SAM" id="Phobius"/>
    </source>
</evidence>
<dbReference type="AlphaFoldDB" id="A0A0B1RR96"/>
<gene>
    <name evidence="3" type="ORF">OESDEN_25245</name>
</gene>
<feature type="compositionally biased region" description="Low complexity" evidence="1">
    <location>
        <begin position="1"/>
        <end position="14"/>
    </location>
</feature>
<dbReference type="EMBL" id="KN613040">
    <property type="protein sequence ID" value="KHJ75139.1"/>
    <property type="molecule type" value="Genomic_DNA"/>
</dbReference>
<accession>A0A0B1RR96</accession>
<keyword evidence="2" id="KW-0472">Membrane</keyword>
<dbReference type="Proteomes" id="UP000053660">
    <property type="component" value="Unassembled WGS sequence"/>
</dbReference>
<evidence type="ECO:0000256" key="1">
    <source>
        <dbReference type="SAM" id="MobiDB-lite"/>
    </source>
</evidence>
<name>A0A0B1RR96_OESDE</name>
<keyword evidence="4" id="KW-1185">Reference proteome</keyword>
<evidence type="ECO:0000313" key="3">
    <source>
        <dbReference type="EMBL" id="KHJ75139.1"/>
    </source>
</evidence>
<sequence length="136" mass="15609">MMSSTSSSMMSTTSGNSEKAKSPRGFQEVQVVKKRVSAGNKGNQSDVNIEELMKALRVVRKAKERNIDLTTSMESLAMRSLKPRHKRRRSHRVPIWQKIRSQLYVALWIFAIVYFIALLNRNSVCPYLMDVKTAEF</sequence>
<keyword evidence="2" id="KW-1133">Transmembrane helix</keyword>
<proteinExistence type="predicted"/>
<organism evidence="3 4">
    <name type="scientific">Oesophagostomum dentatum</name>
    <name type="common">Nodular worm</name>
    <dbReference type="NCBI Taxonomy" id="61180"/>
    <lineage>
        <taxon>Eukaryota</taxon>
        <taxon>Metazoa</taxon>
        <taxon>Ecdysozoa</taxon>
        <taxon>Nematoda</taxon>
        <taxon>Chromadorea</taxon>
        <taxon>Rhabditida</taxon>
        <taxon>Rhabditina</taxon>
        <taxon>Rhabditomorpha</taxon>
        <taxon>Strongyloidea</taxon>
        <taxon>Strongylidae</taxon>
        <taxon>Oesophagostomum</taxon>
    </lineage>
</organism>
<dbReference type="OrthoDB" id="5848444at2759"/>
<feature type="transmembrane region" description="Helical" evidence="2">
    <location>
        <begin position="101"/>
        <end position="119"/>
    </location>
</feature>
<feature type="region of interest" description="Disordered" evidence="1">
    <location>
        <begin position="1"/>
        <end position="26"/>
    </location>
</feature>